<feature type="domain" description="Ferritin-like diiron" evidence="9">
    <location>
        <begin position="1"/>
        <end position="145"/>
    </location>
</feature>
<dbReference type="InterPro" id="IPR009078">
    <property type="entry name" value="Ferritin-like_SF"/>
</dbReference>
<dbReference type="Pfam" id="PF00210">
    <property type="entry name" value="Ferritin"/>
    <property type="match status" value="1"/>
</dbReference>
<comment type="caution">
    <text evidence="10">The sequence shown here is derived from an EMBL/GenBank/DDBJ whole genome shotgun (WGS) entry which is preliminary data.</text>
</comment>
<dbReference type="InterPro" id="IPR009040">
    <property type="entry name" value="Ferritin-like_diiron"/>
</dbReference>
<reference evidence="10" key="1">
    <citation type="submission" date="2022-08" db="EMBL/GenBank/DDBJ databases">
        <title>Draft genome sequence of Lysinibacillus sp. strain KH24.</title>
        <authorList>
            <person name="Kanbe H."/>
            <person name="Itoh H."/>
        </authorList>
    </citation>
    <scope>NUCLEOTIDE SEQUENCE</scope>
    <source>
        <strain evidence="10">KH24</strain>
    </source>
</reference>
<protein>
    <recommendedName>
        <fullName evidence="8">Ferritin</fullName>
        <ecNumber evidence="8">1.16.3.2</ecNumber>
    </recommendedName>
</protein>
<dbReference type="EC" id="1.16.3.2" evidence="8"/>
<dbReference type="CDD" id="cd01055">
    <property type="entry name" value="Nonheme_Ferritin"/>
    <property type="match status" value="1"/>
</dbReference>
<dbReference type="Proteomes" id="UP001065593">
    <property type="component" value="Unassembled WGS sequence"/>
</dbReference>
<evidence type="ECO:0000256" key="4">
    <source>
        <dbReference type="ARBA" id="ARBA00022723"/>
    </source>
</evidence>
<dbReference type="RefSeq" id="WP_264988939.1">
    <property type="nucleotide sequence ID" value="NZ_BRZA01000002.1"/>
</dbReference>
<evidence type="ECO:0000259" key="9">
    <source>
        <dbReference type="PROSITE" id="PS50905"/>
    </source>
</evidence>
<dbReference type="PANTHER" id="PTHR11431">
    <property type="entry name" value="FERRITIN"/>
    <property type="match status" value="1"/>
</dbReference>
<dbReference type="InterPro" id="IPR001519">
    <property type="entry name" value="Ferritin"/>
</dbReference>
<keyword evidence="6 8" id="KW-0408">Iron</keyword>
<keyword evidence="3 8" id="KW-0409">Iron storage</keyword>
<evidence type="ECO:0000256" key="2">
    <source>
        <dbReference type="ARBA" id="ARBA00006950"/>
    </source>
</evidence>
<proteinExistence type="inferred from homology"/>
<comment type="function">
    <text evidence="1 8">Iron-storage protein.</text>
</comment>
<comment type="similarity">
    <text evidence="2 8">Belongs to the ferritin family. Prokaryotic subfamily.</text>
</comment>
<name>A0ABQ5NLM2_9BACI</name>
<dbReference type="PANTHER" id="PTHR11431:SF127">
    <property type="entry name" value="BACTERIAL NON-HEME FERRITIN"/>
    <property type="match status" value="1"/>
</dbReference>
<accession>A0ABQ5NLM2</accession>
<keyword evidence="5" id="KW-0560">Oxidoreductase</keyword>
<organism evidence="10 11">
    <name type="scientific">Lysinibacillus piscis</name>
    <dbReference type="NCBI Taxonomy" id="2518931"/>
    <lineage>
        <taxon>Bacteria</taxon>
        <taxon>Bacillati</taxon>
        <taxon>Bacillota</taxon>
        <taxon>Bacilli</taxon>
        <taxon>Bacillales</taxon>
        <taxon>Bacillaceae</taxon>
        <taxon>Lysinibacillus</taxon>
    </lineage>
</organism>
<keyword evidence="4 8" id="KW-0479">Metal-binding</keyword>
<gene>
    <name evidence="10" type="ORF">LYSBPC_23250</name>
</gene>
<evidence type="ECO:0000313" key="11">
    <source>
        <dbReference type="Proteomes" id="UP001065593"/>
    </source>
</evidence>
<comment type="subcellular location">
    <subcellularLocation>
        <location evidence="8">Cytoplasm</location>
    </subcellularLocation>
</comment>
<keyword evidence="8" id="KW-0963">Cytoplasm</keyword>
<evidence type="ECO:0000256" key="3">
    <source>
        <dbReference type="ARBA" id="ARBA00022434"/>
    </source>
</evidence>
<dbReference type="InterPro" id="IPR008331">
    <property type="entry name" value="Ferritin_DPS_dom"/>
</dbReference>
<evidence type="ECO:0000256" key="7">
    <source>
        <dbReference type="ARBA" id="ARBA00048035"/>
    </source>
</evidence>
<keyword evidence="11" id="KW-1185">Reference proteome</keyword>
<evidence type="ECO:0000256" key="6">
    <source>
        <dbReference type="ARBA" id="ARBA00023004"/>
    </source>
</evidence>
<evidence type="ECO:0000256" key="5">
    <source>
        <dbReference type="ARBA" id="ARBA00023002"/>
    </source>
</evidence>
<evidence type="ECO:0000256" key="1">
    <source>
        <dbReference type="ARBA" id="ARBA00002485"/>
    </source>
</evidence>
<dbReference type="InterPro" id="IPR041719">
    <property type="entry name" value="Ferritin_prok"/>
</dbReference>
<evidence type="ECO:0000256" key="8">
    <source>
        <dbReference type="RuleBase" id="RU361145"/>
    </source>
</evidence>
<dbReference type="EMBL" id="BRZA01000002">
    <property type="protein sequence ID" value="GLC89198.1"/>
    <property type="molecule type" value="Genomic_DNA"/>
</dbReference>
<dbReference type="Gene3D" id="1.20.1260.10">
    <property type="match status" value="1"/>
</dbReference>
<dbReference type="PROSITE" id="PS50905">
    <property type="entry name" value="FERRITIN_LIKE"/>
    <property type="match status" value="1"/>
</dbReference>
<dbReference type="InterPro" id="IPR012347">
    <property type="entry name" value="Ferritin-like"/>
</dbReference>
<comment type="catalytic activity">
    <reaction evidence="7 8">
        <text>4 Fe(2+) + O2 + 6 H2O = 4 iron(III) oxide-hydroxide + 12 H(+)</text>
        <dbReference type="Rhea" id="RHEA:11972"/>
        <dbReference type="ChEBI" id="CHEBI:15377"/>
        <dbReference type="ChEBI" id="CHEBI:15378"/>
        <dbReference type="ChEBI" id="CHEBI:15379"/>
        <dbReference type="ChEBI" id="CHEBI:29033"/>
        <dbReference type="ChEBI" id="CHEBI:78619"/>
        <dbReference type="EC" id="1.16.3.2"/>
    </reaction>
</comment>
<dbReference type="SUPFAM" id="SSF47240">
    <property type="entry name" value="Ferritin-like"/>
    <property type="match status" value="1"/>
</dbReference>
<evidence type="ECO:0000313" key="10">
    <source>
        <dbReference type="EMBL" id="GLC89198.1"/>
    </source>
</evidence>
<sequence>MLSEKLHVALNEQMNYEFYSAHAYMAMAAYCTDQNYDGFANFFLVQAEEERFHAMKFYNFLSDMGYRATVSGFEHPENEFNSLLHAFKTGLSHEKEVTRRIYNLADIALDEREHATMAFLKWFIDEQVEEEASFENLIRKIERIENDSNAIFMLDTELAARSFTPDNEA</sequence>